<protein>
    <submittedName>
        <fullName evidence="1">Uncharacterized protein</fullName>
    </submittedName>
</protein>
<name>A0A7J7HJY5_CAMSI</name>
<sequence>MAIKSTLASIGFFLARAFKINRHSSGLGRGTYGSFPNLPGHKTARSITQAFYKKHWYKKINVIKLERRSIKQ</sequence>
<gene>
    <name evidence="1" type="ORF">HYC85_010238</name>
</gene>
<accession>A0A7J7HJY5</accession>
<dbReference type="EMBL" id="JACBKZ010000004">
    <property type="protein sequence ID" value="KAF5952294.1"/>
    <property type="molecule type" value="Genomic_DNA"/>
</dbReference>
<reference evidence="2" key="1">
    <citation type="journal article" date="2020" name="Nat. Commun.">
        <title>Genome assembly of wild tea tree DASZ reveals pedigree and selection history of tea varieties.</title>
        <authorList>
            <person name="Zhang W."/>
            <person name="Zhang Y."/>
            <person name="Qiu H."/>
            <person name="Guo Y."/>
            <person name="Wan H."/>
            <person name="Zhang X."/>
            <person name="Scossa F."/>
            <person name="Alseekh S."/>
            <person name="Zhang Q."/>
            <person name="Wang P."/>
            <person name="Xu L."/>
            <person name="Schmidt M.H."/>
            <person name="Jia X."/>
            <person name="Li D."/>
            <person name="Zhu A."/>
            <person name="Guo F."/>
            <person name="Chen W."/>
            <person name="Ni D."/>
            <person name="Usadel B."/>
            <person name="Fernie A.R."/>
            <person name="Wen W."/>
        </authorList>
    </citation>
    <scope>NUCLEOTIDE SEQUENCE [LARGE SCALE GENOMIC DNA]</scope>
    <source>
        <strain evidence="2">cv. G240</strain>
    </source>
</reference>
<evidence type="ECO:0000313" key="2">
    <source>
        <dbReference type="Proteomes" id="UP000593564"/>
    </source>
</evidence>
<organism evidence="1 2">
    <name type="scientific">Camellia sinensis</name>
    <name type="common">Tea plant</name>
    <name type="synonym">Thea sinensis</name>
    <dbReference type="NCBI Taxonomy" id="4442"/>
    <lineage>
        <taxon>Eukaryota</taxon>
        <taxon>Viridiplantae</taxon>
        <taxon>Streptophyta</taxon>
        <taxon>Embryophyta</taxon>
        <taxon>Tracheophyta</taxon>
        <taxon>Spermatophyta</taxon>
        <taxon>Magnoliopsida</taxon>
        <taxon>eudicotyledons</taxon>
        <taxon>Gunneridae</taxon>
        <taxon>Pentapetalae</taxon>
        <taxon>asterids</taxon>
        <taxon>Ericales</taxon>
        <taxon>Theaceae</taxon>
        <taxon>Camellia</taxon>
    </lineage>
</organism>
<dbReference type="AlphaFoldDB" id="A0A7J7HJY5"/>
<reference evidence="1 2" key="2">
    <citation type="submission" date="2020-07" db="EMBL/GenBank/DDBJ databases">
        <title>Genome assembly of wild tea tree DASZ reveals pedigree and selection history of tea varieties.</title>
        <authorList>
            <person name="Zhang W."/>
        </authorList>
    </citation>
    <scope>NUCLEOTIDE SEQUENCE [LARGE SCALE GENOMIC DNA]</scope>
    <source>
        <strain evidence="2">cv. G240</strain>
        <tissue evidence="1">Leaf</tissue>
    </source>
</reference>
<comment type="caution">
    <text evidence="1">The sequence shown here is derived from an EMBL/GenBank/DDBJ whole genome shotgun (WGS) entry which is preliminary data.</text>
</comment>
<keyword evidence="2" id="KW-1185">Reference proteome</keyword>
<evidence type="ECO:0000313" key="1">
    <source>
        <dbReference type="EMBL" id="KAF5952294.1"/>
    </source>
</evidence>
<dbReference type="Proteomes" id="UP000593564">
    <property type="component" value="Unassembled WGS sequence"/>
</dbReference>
<proteinExistence type="predicted"/>